<dbReference type="Pfam" id="PF08238">
    <property type="entry name" value="Sel1"/>
    <property type="match status" value="5"/>
</dbReference>
<dbReference type="KEGG" id="pna:Pnap_3856"/>
<dbReference type="PANTHER" id="PTHR11102">
    <property type="entry name" value="SEL-1-LIKE PROTEIN"/>
    <property type="match status" value="1"/>
</dbReference>
<evidence type="ECO:0000313" key="3">
    <source>
        <dbReference type="Proteomes" id="UP000000644"/>
    </source>
</evidence>
<dbReference type="InterPro" id="IPR050767">
    <property type="entry name" value="Sel1_AlgK"/>
</dbReference>
<feature type="signal peptide" evidence="1">
    <location>
        <begin position="1"/>
        <end position="24"/>
    </location>
</feature>
<proteinExistence type="predicted"/>
<sequence>MNFSAFKKILASQVLLMSAFAAQGQDSTAEDWLRNPSMGNYKAYAEFKMAHYAEARHIWETLAGVGNADALFNLAILAEDGLGEPRDLRRAEALYVTAANAGGFKAQYRLGMLYSTGGAIDKDLAKARQYLSLAAAHGDKDAIERLASLDQPERPPGTFEEAEILASTGRHAEAAVLYKRAADSGNLAARTRLAWMYEAGRGVERDLGQAAQFFMQSAQAGNAEAQYATAVMYRTGRGQPKDREQSLRWLKRAAEQKYPAAMAALAAETDNR</sequence>
<protein>
    <submittedName>
        <fullName evidence="2">Sel1 domain protein repeat-containing protein</fullName>
    </submittedName>
</protein>
<keyword evidence="1" id="KW-0732">Signal</keyword>
<dbReference type="InterPro" id="IPR006597">
    <property type="entry name" value="Sel1-like"/>
</dbReference>
<dbReference type="EMBL" id="CP000529">
    <property type="protein sequence ID" value="ABM39152.1"/>
    <property type="molecule type" value="Genomic_DNA"/>
</dbReference>
<dbReference type="Gene3D" id="1.25.40.10">
    <property type="entry name" value="Tetratricopeptide repeat domain"/>
    <property type="match status" value="2"/>
</dbReference>
<feature type="chain" id="PRO_5002639299" evidence="1">
    <location>
        <begin position="25"/>
        <end position="272"/>
    </location>
</feature>
<accession>A1VU24</accession>
<keyword evidence="3" id="KW-1185">Reference proteome</keyword>
<dbReference type="SUPFAM" id="SSF81901">
    <property type="entry name" value="HCP-like"/>
    <property type="match status" value="2"/>
</dbReference>
<dbReference type="eggNOG" id="COG0790">
    <property type="taxonomic scope" value="Bacteria"/>
</dbReference>
<dbReference type="SMART" id="SM00671">
    <property type="entry name" value="SEL1"/>
    <property type="match status" value="4"/>
</dbReference>
<dbReference type="RefSeq" id="WP_011803218.1">
    <property type="nucleotide sequence ID" value="NC_008781.1"/>
</dbReference>
<name>A1VU24_POLNA</name>
<organism evidence="2 3">
    <name type="scientific">Polaromonas naphthalenivorans (strain CJ2)</name>
    <dbReference type="NCBI Taxonomy" id="365044"/>
    <lineage>
        <taxon>Bacteria</taxon>
        <taxon>Pseudomonadati</taxon>
        <taxon>Pseudomonadota</taxon>
        <taxon>Betaproteobacteria</taxon>
        <taxon>Burkholderiales</taxon>
        <taxon>Comamonadaceae</taxon>
        <taxon>Polaromonas</taxon>
    </lineage>
</organism>
<dbReference type="STRING" id="365044.Pnap_3856"/>
<evidence type="ECO:0000313" key="2">
    <source>
        <dbReference type="EMBL" id="ABM39152.1"/>
    </source>
</evidence>
<dbReference type="HOGENOM" id="CLU_1022541_0_0_4"/>
<gene>
    <name evidence="2" type="ordered locus">Pnap_3856</name>
</gene>
<dbReference type="InterPro" id="IPR011990">
    <property type="entry name" value="TPR-like_helical_dom_sf"/>
</dbReference>
<dbReference type="Proteomes" id="UP000000644">
    <property type="component" value="Chromosome"/>
</dbReference>
<evidence type="ECO:0000256" key="1">
    <source>
        <dbReference type="SAM" id="SignalP"/>
    </source>
</evidence>
<dbReference type="PANTHER" id="PTHR11102:SF160">
    <property type="entry name" value="ERAD-ASSOCIATED E3 UBIQUITIN-PROTEIN LIGASE COMPONENT HRD3"/>
    <property type="match status" value="1"/>
</dbReference>
<dbReference type="AlphaFoldDB" id="A1VU24"/>
<reference evidence="3" key="1">
    <citation type="journal article" date="2009" name="Environ. Microbiol.">
        <title>The genome of Polaromonas naphthalenivorans strain CJ2, isolated from coal tar-contaminated sediment, reveals physiological and metabolic versatility and evolution through extensive horizontal gene transfer.</title>
        <authorList>
            <person name="Yagi J.M."/>
            <person name="Sims D."/>
            <person name="Brettin T."/>
            <person name="Bruce D."/>
            <person name="Madsen E.L."/>
        </authorList>
    </citation>
    <scope>NUCLEOTIDE SEQUENCE [LARGE SCALE GENOMIC DNA]</scope>
    <source>
        <strain evidence="3">CJ2</strain>
    </source>
</reference>